<protein>
    <submittedName>
        <fullName evidence="2">Uncharacterized protein</fullName>
    </submittedName>
</protein>
<dbReference type="EMBL" id="LNIX01000045">
    <property type="protein sequence ID" value="OXA38570.1"/>
    <property type="molecule type" value="Genomic_DNA"/>
</dbReference>
<feature type="compositionally biased region" description="Basic and acidic residues" evidence="1">
    <location>
        <begin position="106"/>
        <end position="115"/>
    </location>
</feature>
<feature type="compositionally biased region" description="Basic residues" evidence="1">
    <location>
        <begin position="195"/>
        <end position="212"/>
    </location>
</feature>
<organism evidence="2 4">
    <name type="scientific">Folsomia candida</name>
    <name type="common">Springtail</name>
    <dbReference type="NCBI Taxonomy" id="158441"/>
    <lineage>
        <taxon>Eukaryota</taxon>
        <taxon>Metazoa</taxon>
        <taxon>Ecdysozoa</taxon>
        <taxon>Arthropoda</taxon>
        <taxon>Hexapoda</taxon>
        <taxon>Collembola</taxon>
        <taxon>Entomobryomorpha</taxon>
        <taxon>Isotomoidea</taxon>
        <taxon>Isotomidae</taxon>
        <taxon>Proisotominae</taxon>
        <taxon>Folsomia</taxon>
    </lineage>
</organism>
<dbReference type="Proteomes" id="UP000198287">
    <property type="component" value="Unassembled WGS sequence"/>
</dbReference>
<name>A0A226D0J7_FOLCA</name>
<dbReference type="EMBL" id="LNIX01000017">
    <property type="protein sequence ID" value="OXA45616.1"/>
    <property type="molecule type" value="Genomic_DNA"/>
</dbReference>
<evidence type="ECO:0000313" key="4">
    <source>
        <dbReference type="Proteomes" id="UP000198287"/>
    </source>
</evidence>
<accession>A0A226D0J7</accession>
<evidence type="ECO:0000313" key="3">
    <source>
        <dbReference type="EMBL" id="OXA45616.1"/>
    </source>
</evidence>
<evidence type="ECO:0000313" key="2">
    <source>
        <dbReference type="EMBL" id="OXA38570.1"/>
    </source>
</evidence>
<keyword evidence="4" id="KW-1185">Reference proteome</keyword>
<feature type="compositionally biased region" description="Basic residues" evidence="1">
    <location>
        <begin position="116"/>
        <end position="126"/>
    </location>
</feature>
<dbReference type="AlphaFoldDB" id="A0A226D0J7"/>
<reference evidence="2 4" key="1">
    <citation type="submission" date="2015-12" db="EMBL/GenBank/DDBJ databases">
        <title>The genome of Folsomia candida.</title>
        <authorList>
            <person name="Faddeeva A."/>
            <person name="Derks M.F."/>
            <person name="Anvar Y."/>
            <person name="Smit S."/>
            <person name="Van Straalen N."/>
            <person name="Roelofs D."/>
        </authorList>
    </citation>
    <scope>NUCLEOTIDE SEQUENCE [LARGE SCALE GENOMIC DNA]</scope>
    <source>
        <strain evidence="2 4">VU population</strain>
        <tissue evidence="2">Whole body</tissue>
    </source>
</reference>
<feature type="region of interest" description="Disordered" evidence="1">
    <location>
        <begin position="187"/>
        <end position="213"/>
    </location>
</feature>
<feature type="region of interest" description="Disordered" evidence="1">
    <location>
        <begin position="79"/>
        <end position="127"/>
    </location>
</feature>
<sequence>MPTLTGGQENKLEKLSFLLHDLFNIAEASFPRPTLSNFGSVALPPSTEYYVSTITLNIFKNSEKMAQRKSFVPILETIVGGESPPETPPQEPVAQSSRNPPPAPSEKVKLEEKKPDGKKRGRKRIRMNQILLVKKRPGKRASSIGGKCHEAPIPIKKTRRRSLPPRVTEEMANATFVVTELPSYLKATASSSAKKNSRSKAKKRRRRRRRNVLHSSNFAVKICVIINY</sequence>
<proteinExistence type="predicted"/>
<evidence type="ECO:0000256" key="1">
    <source>
        <dbReference type="SAM" id="MobiDB-lite"/>
    </source>
</evidence>
<gene>
    <name evidence="3" type="ORF">Fcan01_19392</name>
    <name evidence="2" type="ORF">Fcan01_26666</name>
</gene>
<comment type="caution">
    <text evidence="2">The sequence shown here is derived from an EMBL/GenBank/DDBJ whole genome shotgun (WGS) entry which is preliminary data.</text>
</comment>